<name>A0A941ESH7_9ACTN</name>
<comment type="caution">
    <text evidence="2">The sequence shown here is derived from an EMBL/GenBank/DDBJ whole genome shotgun (WGS) entry which is preliminary data.</text>
</comment>
<proteinExistence type="predicted"/>
<dbReference type="Proteomes" id="UP000675781">
    <property type="component" value="Unassembled WGS sequence"/>
</dbReference>
<feature type="region of interest" description="Disordered" evidence="1">
    <location>
        <begin position="159"/>
        <end position="305"/>
    </location>
</feature>
<evidence type="ECO:0000313" key="3">
    <source>
        <dbReference type="Proteomes" id="UP000675781"/>
    </source>
</evidence>
<sequence>MADLVISYSLLHECATQLKTLETQFSSDSFWDAGSIPTQSGTVDDGVFGSGNLGTSVDDFFSQWSAPFGEAKSRMTQLATAFDQLATAWFDLDAQTASQVVAGEVMSANKNYPAEWAAYEKALQQYNENLQELQSQGQSTTTYTEYVPDGHGGWIAETVAMPGPPTPPGAGPASPTSGSYGPGSTTVTTGPDGSITSETTTVTGPDGLTYSETTTFGPSQGNDPSGDPIQNTTTVVHNSDGSTDTITVTENTDGNATMTDVNSDGTTTDYTRTGWNGNWNDTTPTPVTDGGNDPARGGGHGPLLD</sequence>
<accession>A0A941ESH7</accession>
<protein>
    <submittedName>
        <fullName evidence="2">Uncharacterized protein</fullName>
    </submittedName>
</protein>
<dbReference type="RefSeq" id="WP_212530842.1">
    <property type="nucleotide sequence ID" value="NZ_JAGSOG010000138.1"/>
</dbReference>
<reference evidence="2" key="1">
    <citation type="submission" date="2021-04" db="EMBL/GenBank/DDBJ databases">
        <title>Genome based classification of Actinospica acidithermotolerans sp. nov., an actinobacterium isolated from an Indonesian hot spring.</title>
        <authorList>
            <person name="Kusuma A.B."/>
            <person name="Putra K.E."/>
            <person name="Nafisah S."/>
            <person name="Loh J."/>
            <person name="Nouioui I."/>
            <person name="Goodfellow M."/>
        </authorList>
    </citation>
    <scope>NUCLEOTIDE SEQUENCE</scope>
    <source>
        <strain evidence="2">CSCA 57</strain>
    </source>
</reference>
<keyword evidence="3" id="KW-1185">Reference proteome</keyword>
<feature type="compositionally biased region" description="Polar residues" evidence="1">
    <location>
        <begin position="210"/>
        <end position="286"/>
    </location>
</feature>
<organism evidence="2 3">
    <name type="scientific">Actinospica durhamensis</name>
    <dbReference type="NCBI Taxonomy" id="1508375"/>
    <lineage>
        <taxon>Bacteria</taxon>
        <taxon>Bacillati</taxon>
        <taxon>Actinomycetota</taxon>
        <taxon>Actinomycetes</taxon>
        <taxon>Catenulisporales</taxon>
        <taxon>Actinospicaceae</taxon>
        <taxon>Actinospica</taxon>
    </lineage>
</organism>
<feature type="compositionally biased region" description="Low complexity" evidence="1">
    <location>
        <begin position="171"/>
        <end position="194"/>
    </location>
</feature>
<dbReference type="EMBL" id="JAGSOG010000138">
    <property type="protein sequence ID" value="MBR7836363.1"/>
    <property type="molecule type" value="Genomic_DNA"/>
</dbReference>
<dbReference type="AlphaFoldDB" id="A0A941ESH7"/>
<evidence type="ECO:0000256" key="1">
    <source>
        <dbReference type="SAM" id="MobiDB-lite"/>
    </source>
</evidence>
<evidence type="ECO:0000313" key="2">
    <source>
        <dbReference type="EMBL" id="MBR7836363.1"/>
    </source>
</evidence>
<gene>
    <name evidence="2" type="ORF">KDL01_24005</name>
</gene>
<feature type="compositionally biased region" description="Gly residues" evidence="1">
    <location>
        <begin position="296"/>
        <end position="305"/>
    </location>
</feature>